<evidence type="ECO:0000259" key="10">
    <source>
        <dbReference type="Pfam" id="PF01636"/>
    </source>
</evidence>
<keyword evidence="3" id="KW-0963">Cytoplasm</keyword>
<evidence type="ECO:0000256" key="1">
    <source>
        <dbReference type="ARBA" id="ARBA00004496"/>
    </source>
</evidence>
<evidence type="ECO:0000256" key="6">
    <source>
        <dbReference type="ARBA" id="ARBA00036820"/>
    </source>
</evidence>
<comment type="function">
    <text evidence="7">Catalyzes the GTP-dependent phosphorylation of 5-hydroxy-L-lysine.</text>
</comment>
<dbReference type="GO" id="GO:0005737">
    <property type="term" value="C:cytoplasm"/>
    <property type="evidence" value="ECO:0007669"/>
    <property type="project" value="UniProtKB-SubCell"/>
</dbReference>
<dbReference type="InterPro" id="IPR008266">
    <property type="entry name" value="Tyr_kinase_AS"/>
</dbReference>
<dbReference type="EMBL" id="CAIIXF020000005">
    <property type="protein sequence ID" value="CAH1782778.1"/>
    <property type="molecule type" value="Genomic_DNA"/>
</dbReference>
<dbReference type="Pfam" id="PF01636">
    <property type="entry name" value="APH"/>
    <property type="match status" value="1"/>
</dbReference>
<keyword evidence="12" id="KW-1185">Reference proteome</keyword>
<comment type="caution">
    <text evidence="11">The sequence shown here is derived from an EMBL/GenBank/DDBJ whole genome shotgun (WGS) entry which is preliminary data.</text>
</comment>
<dbReference type="InterPro" id="IPR002575">
    <property type="entry name" value="Aminoglycoside_PTrfase"/>
</dbReference>
<dbReference type="InterPro" id="IPR050249">
    <property type="entry name" value="Pseudomonas-type_ThrB"/>
</dbReference>
<reference evidence="11" key="1">
    <citation type="submission" date="2022-03" db="EMBL/GenBank/DDBJ databases">
        <authorList>
            <person name="Martin C."/>
        </authorList>
    </citation>
    <scope>NUCLEOTIDE SEQUENCE</scope>
</reference>
<sequence>MTEINKDGVENRTVLMPSEATKARNVPKEKIYELVFRLFGMTVLSSRKVDSWDDQNFYITCKDTDNTIQISPHGYTLKIVNAVDSKVPAFIDAQHAMAKRISESGLTCPVPVKNLKSSYKSLEELSTENGNVELRLVHMVTFIPGEVLADIPLTPSIVRHLGGYMTKLRGALQGFYHAGYEDHQTIYNIECTPKLMEFMESVTGCEKKELYTEVIRAYESEIVPKYDSLTKGVIHGDITAKNIIMNKNSPDCNVAAVIDFGDSVNSVHVFDLAVAIAAFIYESKLDVLEILENVLSPYTKVFPLTAEESSVLKVAIAARLTIIGVMVEYMYSLKKEAYFLEEGKNAYKRLKEFWEIPVDEINKTYMQ</sequence>
<dbReference type="InterPro" id="IPR011009">
    <property type="entry name" value="Kinase-like_dom_sf"/>
</dbReference>
<evidence type="ECO:0000256" key="5">
    <source>
        <dbReference type="ARBA" id="ARBA00022777"/>
    </source>
</evidence>
<keyword evidence="4" id="KW-0808">Transferase</keyword>
<evidence type="ECO:0000256" key="8">
    <source>
        <dbReference type="ARBA" id="ARBA00038873"/>
    </source>
</evidence>
<evidence type="ECO:0000256" key="2">
    <source>
        <dbReference type="ARBA" id="ARBA00006219"/>
    </source>
</evidence>
<dbReference type="GO" id="GO:0047992">
    <property type="term" value="F:hydroxylysine kinase activity"/>
    <property type="evidence" value="ECO:0007669"/>
    <property type="project" value="UniProtKB-EC"/>
</dbReference>
<comment type="similarity">
    <text evidence="2">Belongs to the aminoglycoside phosphotransferase family.</text>
</comment>
<dbReference type="Gene3D" id="3.90.1200.10">
    <property type="match status" value="1"/>
</dbReference>
<proteinExistence type="inferred from homology"/>
<dbReference type="PROSITE" id="PS00109">
    <property type="entry name" value="PROTEIN_KINASE_TYR"/>
    <property type="match status" value="1"/>
</dbReference>
<comment type="catalytic activity">
    <reaction evidence="6">
        <text>(5R)-5-hydroxy-L-lysine + GTP = (5R)-5-phosphooxy-L-lysine + GDP + H(+)</text>
        <dbReference type="Rhea" id="RHEA:19049"/>
        <dbReference type="ChEBI" id="CHEBI:15378"/>
        <dbReference type="ChEBI" id="CHEBI:37565"/>
        <dbReference type="ChEBI" id="CHEBI:57882"/>
        <dbReference type="ChEBI" id="CHEBI:58189"/>
        <dbReference type="ChEBI" id="CHEBI:58357"/>
        <dbReference type="EC" id="2.7.1.81"/>
    </reaction>
</comment>
<dbReference type="PANTHER" id="PTHR21064:SF1">
    <property type="entry name" value="HYDROXYLYSINE KINASE"/>
    <property type="match status" value="1"/>
</dbReference>
<feature type="domain" description="Aminoglycoside phosphotransferase" evidence="10">
    <location>
        <begin position="74"/>
        <end position="279"/>
    </location>
</feature>
<dbReference type="PANTHER" id="PTHR21064">
    <property type="entry name" value="AMINOGLYCOSIDE PHOSPHOTRANSFERASE DOMAIN-CONTAINING PROTEIN-RELATED"/>
    <property type="match status" value="1"/>
</dbReference>
<dbReference type="EC" id="2.7.1.81" evidence="8"/>
<evidence type="ECO:0000256" key="9">
    <source>
        <dbReference type="ARBA" id="ARBA00040505"/>
    </source>
</evidence>
<evidence type="ECO:0000313" key="11">
    <source>
        <dbReference type="EMBL" id="CAH1782778.1"/>
    </source>
</evidence>
<name>A0A8S4NNI1_OWEFU</name>
<protein>
    <recommendedName>
        <fullName evidence="9">Hydroxylysine kinase</fullName>
        <ecNumber evidence="8">2.7.1.81</ecNumber>
    </recommendedName>
</protein>
<evidence type="ECO:0000256" key="7">
    <source>
        <dbReference type="ARBA" id="ARBA00037368"/>
    </source>
</evidence>
<dbReference type="OrthoDB" id="9973935at2759"/>
<dbReference type="SUPFAM" id="SSF56112">
    <property type="entry name" value="Protein kinase-like (PK-like)"/>
    <property type="match status" value="1"/>
</dbReference>
<dbReference type="AlphaFoldDB" id="A0A8S4NNI1"/>
<accession>A0A8S4NNI1</accession>
<evidence type="ECO:0000256" key="3">
    <source>
        <dbReference type="ARBA" id="ARBA00022490"/>
    </source>
</evidence>
<comment type="subcellular location">
    <subcellularLocation>
        <location evidence="1">Cytoplasm</location>
    </subcellularLocation>
</comment>
<evidence type="ECO:0000313" key="12">
    <source>
        <dbReference type="Proteomes" id="UP000749559"/>
    </source>
</evidence>
<dbReference type="GO" id="GO:0004672">
    <property type="term" value="F:protein kinase activity"/>
    <property type="evidence" value="ECO:0007669"/>
    <property type="project" value="InterPro"/>
</dbReference>
<keyword evidence="5" id="KW-0418">Kinase</keyword>
<evidence type="ECO:0000256" key="4">
    <source>
        <dbReference type="ARBA" id="ARBA00022679"/>
    </source>
</evidence>
<dbReference type="Proteomes" id="UP000749559">
    <property type="component" value="Unassembled WGS sequence"/>
</dbReference>
<gene>
    <name evidence="11" type="ORF">OFUS_LOCUS9189</name>
</gene>
<organism evidence="11 12">
    <name type="scientific">Owenia fusiformis</name>
    <name type="common">Polychaete worm</name>
    <dbReference type="NCBI Taxonomy" id="6347"/>
    <lineage>
        <taxon>Eukaryota</taxon>
        <taxon>Metazoa</taxon>
        <taxon>Spiralia</taxon>
        <taxon>Lophotrochozoa</taxon>
        <taxon>Annelida</taxon>
        <taxon>Polychaeta</taxon>
        <taxon>Sedentaria</taxon>
        <taxon>Canalipalpata</taxon>
        <taxon>Sabellida</taxon>
        <taxon>Oweniida</taxon>
        <taxon>Oweniidae</taxon>
        <taxon>Owenia</taxon>
    </lineage>
</organism>